<evidence type="ECO:0000313" key="3">
    <source>
        <dbReference type="EMBL" id="CAE8733983.1"/>
    </source>
</evidence>
<feature type="compositionally biased region" description="Basic and acidic residues" evidence="1">
    <location>
        <begin position="884"/>
        <end position="895"/>
    </location>
</feature>
<dbReference type="Proteomes" id="UP000626109">
    <property type="component" value="Unassembled WGS sequence"/>
</dbReference>
<feature type="compositionally biased region" description="Low complexity" evidence="1">
    <location>
        <begin position="462"/>
        <end position="478"/>
    </location>
</feature>
<dbReference type="PANTHER" id="PTHR45374">
    <property type="entry name" value="GLUTATHIONE S-TRANSFERASE TCHQD"/>
    <property type="match status" value="1"/>
</dbReference>
<dbReference type="Pfam" id="PF13410">
    <property type="entry name" value="GST_C_2"/>
    <property type="match status" value="1"/>
</dbReference>
<feature type="compositionally biased region" description="Pro residues" evidence="1">
    <location>
        <begin position="430"/>
        <end position="443"/>
    </location>
</feature>
<dbReference type="CDD" id="cd00570">
    <property type="entry name" value="GST_N_family"/>
    <property type="match status" value="1"/>
</dbReference>
<feature type="compositionally biased region" description="Polar residues" evidence="1">
    <location>
        <begin position="567"/>
        <end position="580"/>
    </location>
</feature>
<name>A0A813LMZ4_POLGL</name>
<feature type="domain" description="GST N-terminal" evidence="2">
    <location>
        <begin position="728"/>
        <end position="780"/>
    </location>
</feature>
<feature type="compositionally biased region" description="Polar residues" evidence="1">
    <location>
        <begin position="535"/>
        <end position="549"/>
    </location>
</feature>
<feature type="compositionally biased region" description="Low complexity" evidence="1">
    <location>
        <begin position="901"/>
        <end position="913"/>
    </location>
</feature>
<dbReference type="CDD" id="cd00299">
    <property type="entry name" value="GST_C_family"/>
    <property type="match status" value="1"/>
</dbReference>
<organism evidence="3 4">
    <name type="scientific">Polarella glacialis</name>
    <name type="common">Dinoflagellate</name>
    <dbReference type="NCBI Taxonomy" id="89957"/>
    <lineage>
        <taxon>Eukaryota</taxon>
        <taxon>Sar</taxon>
        <taxon>Alveolata</taxon>
        <taxon>Dinophyceae</taxon>
        <taxon>Suessiales</taxon>
        <taxon>Suessiaceae</taxon>
        <taxon>Polarella</taxon>
    </lineage>
</organism>
<evidence type="ECO:0000256" key="1">
    <source>
        <dbReference type="SAM" id="MobiDB-lite"/>
    </source>
</evidence>
<evidence type="ECO:0000313" key="4">
    <source>
        <dbReference type="Proteomes" id="UP000626109"/>
    </source>
</evidence>
<dbReference type="InterPro" id="IPR036282">
    <property type="entry name" value="Glutathione-S-Trfase_C_sf"/>
</dbReference>
<sequence>MLGNRSGSDSGLLGNCSGIARELLGNCSGTARELLGNCSGTARGLLGDCSGTARGLLGDCSGTARGLLGDCSGTARGLLGDCSGTARGLLGDCSGTARGLLGDCSGTARDCSGTARDCSELLGGCSGTARGLLGDCSELLGDCSGAARGLLGDCSGTARDCSGTARGLLGTARGLLGDCSGTARGLLGDARGLLGYCSWTARGLLGTTRGLLRDCLGDCLRGLGGARERSGTARVLPGLLGTASGLLRGCSGTARELLGDCSGTARGLLGTARGLLGTAWELLGNCSGTARNCWGTARDPCFTTENTIRVRRSSKNVAKQLPRAVPEQFPSSSRAVPEQFPSSPRAVPEQSPSSPRAVPEQSPSSPRAVPEQSPSSPRAVPEQSPSSPRAVPEQFPSSPRAVPEQSPSSSRAVPEQFPSSPRHPSSSPRAVPPSRVPSGPPSQFPEQVPKQSPIIPEEPRAVPRAVPRRSPGVPRGVPEMPRAVPEQSPSVPSSRRAVPEQSPSSPRAVPEQSPSSPRAVPEQSPSSPRAVPEHSPSSSRAVPEQSPSSPRAVPEESPSSPRAVPEQFQSSSRAVPEQFQSSSRLCEPLTYLPLRQSSESSLPSLQSRMSHGLCHSDFPVEPGECLTSNGPSNVRHKQMCSETDVQSTVSTVLGSMTPETSCVCNFNWHFPGAPAYAQLNAVGEVPTGGIREATEYRRHPRLWVFPPTVNSGKAHLCLRLSSAWPFAEVRVVDVFGENYSLDFCRLNPNMTVPVLEIEDKVITDSASIAEFLGRHYAGDGDSRAIYGGKGQLMSRFVALVASWDEALYMCSASCTGCGCQRRQDHSVNRLRLVRLRQQYLVARSLGESDDEESGDENCCGVLSYDRKEREGEGDDAKAAPAGEEGEKGGDKRPEDNGFGTSSPSRASSSRAPALARVLPNDSASLCDAYLRKIAGIERLDTALGPDGETETGGRRAQAVEANRRILDRIWMTAEELLRPRTEESFLLGPELTTADAFFVPVLHGMREACRGDLKRYLKRHPSVKRYWAYVQEQEEAQVVVDMTLTCGLSSPSLMAKLLPCQLLGVRCGCIREPDLPEEVEECLRRLQDEAGLREGIG</sequence>
<protein>
    <recommendedName>
        <fullName evidence="2">GST N-terminal domain-containing protein</fullName>
    </recommendedName>
</protein>
<accession>A0A813LMZ4</accession>
<dbReference type="PANTHER" id="PTHR45374:SF1">
    <property type="entry name" value="GLUTATHIONE S-TRANSFERASE TCHQD"/>
    <property type="match status" value="1"/>
</dbReference>
<dbReference type="Gene3D" id="3.40.30.10">
    <property type="entry name" value="Glutaredoxin"/>
    <property type="match status" value="1"/>
</dbReference>
<dbReference type="EMBL" id="CAJNNW010036401">
    <property type="protein sequence ID" value="CAE8733983.1"/>
    <property type="molecule type" value="Genomic_DNA"/>
</dbReference>
<feature type="region of interest" description="Disordered" evidence="1">
    <location>
        <begin position="313"/>
        <end position="580"/>
    </location>
</feature>
<dbReference type="SUPFAM" id="SSF52833">
    <property type="entry name" value="Thioredoxin-like"/>
    <property type="match status" value="1"/>
</dbReference>
<evidence type="ECO:0000259" key="2">
    <source>
        <dbReference type="PROSITE" id="PS50404"/>
    </source>
</evidence>
<dbReference type="InterPro" id="IPR036249">
    <property type="entry name" value="Thioredoxin-like_sf"/>
</dbReference>
<proteinExistence type="predicted"/>
<dbReference type="InterPro" id="IPR044617">
    <property type="entry name" value="TCHQD"/>
</dbReference>
<gene>
    <name evidence="3" type="ORF">PGLA2088_LOCUS47085</name>
</gene>
<dbReference type="AlphaFoldDB" id="A0A813LMZ4"/>
<comment type="caution">
    <text evidence="3">The sequence shown here is derived from an EMBL/GenBank/DDBJ whole genome shotgun (WGS) entry which is preliminary data.</text>
</comment>
<dbReference type="InterPro" id="IPR004045">
    <property type="entry name" value="Glutathione_S-Trfase_N"/>
</dbReference>
<dbReference type="GO" id="GO:0004364">
    <property type="term" value="F:glutathione transferase activity"/>
    <property type="evidence" value="ECO:0007669"/>
    <property type="project" value="InterPro"/>
</dbReference>
<dbReference type="SUPFAM" id="SSF47616">
    <property type="entry name" value="GST C-terminal domain-like"/>
    <property type="match status" value="1"/>
</dbReference>
<feature type="region of interest" description="Disordered" evidence="1">
    <location>
        <begin position="866"/>
        <end position="913"/>
    </location>
</feature>
<feature type="compositionally biased region" description="Basic and acidic residues" evidence="1">
    <location>
        <begin position="866"/>
        <end position="877"/>
    </location>
</feature>
<reference evidence="3" key="1">
    <citation type="submission" date="2021-02" db="EMBL/GenBank/DDBJ databases">
        <authorList>
            <person name="Dougan E. K."/>
            <person name="Rhodes N."/>
            <person name="Thang M."/>
            <person name="Chan C."/>
        </authorList>
    </citation>
    <scope>NUCLEOTIDE SEQUENCE</scope>
</reference>
<feature type="compositionally biased region" description="Low complexity" evidence="1">
    <location>
        <begin position="418"/>
        <end position="429"/>
    </location>
</feature>
<dbReference type="Gene3D" id="1.20.1050.10">
    <property type="match status" value="1"/>
</dbReference>
<dbReference type="PROSITE" id="PS50404">
    <property type="entry name" value="GST_NTER"/>
    <property type="match status" value="1"/>
</dbReference>
<dbReference type="Pfam" id="PF13409">
    <property type="entry name" value="GST_N_2"/>
    <property type="match status" value="1"/>
</dbReference>